<accession>A0A1L3I6N5</accession>
<sequence>MKRGHSLERRMKISVVITRTPAVAVKIIRTAAVRLRGVQTIWASVMSFAANASLPPAFQKSEMHHDMLGRISRSPRPLVLRANNVIDFLNWGNALPRFLEHGARHSSALRHSVYAMSPPPIGHGFDNLPILVVVPPHRPARSGPMGGAWEYLAGQTLKKCSHISRLPSGGCRH</sequence>
<dbReference type="KEGG" id="php:PhaeoP97_02420"/>
<organism evidence="1 2">
    <name type="scientific">Phaeobacter porticola</name>
    <dbReference type="NCBI Taxonomy" id="1844006"/>
    <lineage>
        <taxon>Bacteria</taxon>
        <taxon>Pseudomonadati</taxon>
        <taxon>Pseudomonadota</taxon>
        <taxon>Alphaproteobacteria</taxon>
        <taxon>Rhodobacterales</taxon>
        <taxon>Roseobacteraceae</taxon>
        <taxon>Phaeobacter</taxon>
    </lineage>
</organism>
<dbReference type="AlphaFoldDB" id="A0A1L3I6N5"/>
<protein>
    <submittedName>
        <fullName evidence="1">Uncharacterized protein</fullName>
    </submittedName>
</protein>
<gene>
    <name evidence="1" type="ORF">PhaeoP97_02420</name>
</gene>
<proteinExistence type="predicted"/>
<reference evidence="2" key="1">
    <citation type="submission" date="2016-07" db="EMBL/GenBank/DDBJ databases">
        <title>Phaeobacter portensis sp. nov., a tropodithietic acid producing bacterium isolated from a German harbor.</title>
        <authorList>
            <person name="Freese H.M."/>
            <person name="Bunk B."/>
            <person name="Breider S."/>
            <person name="Brinkhoff T."/>
        </authorList>
    </citation>
    <scope>NUCLEOTIDE SEQUENCE [LARGE SCALE GENOMIC DNA]</scope>
    <source>
        <strain evidence="2">P97</strain>
    </source>
</reference>
<keyword evidence="2" id="KW-1185">Reference proteome</keyword>
<name>A0A1L3I6N5_9RHOB</name>
<evidence type="ECO:0000313" key="2">
    <source>
        <dbReference type="Proteomes" id="UP000183859"/>
    </source>
</evidence>
<dbReference type="EMBL" id="CP016364">
    <property type="protein sequence ID" value="APG47808.1"/>
    <property type="molecule type" value="Genomic_DNA"/>
</dbReference>
<evidence type="ECO:0000313" key="1">
    <source>
        <dbReference type="EMBL" id="APG47808.1"/>
    </source>
</evidence>
<dbReference type="Proteomes" id="UP000183859">
    <property type="component" value="Chromosome"/>
</dbReference>